<evidence type="ECO:0008006" key="3">
    <source>
        <dbReference type="Google" id="ProtNLM"/>
    </source>
</evidence>
<dbReference type="EMBL" id="JAFFZP010000004">
    <property type="protein sequence ID" value="MBN0986452.1"/>
    <property type="molecule type" value="Genomic_DNA"/>
</dbReference>
<dbReference type="Proteomes" id="UP000760472">
    <property type="component" value="Unassembled WGS sequence"/>
</dbReference>
<name>A0ABS2W4W4_9GAMM</name>
<sequence length="115" mass="12259">MKHAVSISSSSAMRHPHQRGVALLLLLVLMAMQSRILLLEPLAEQLISVNDGIGYEQLLLTNSADSGDQPCDLLPVTEINTALQSPGFSLLSIEAPLTSSARWTTPSTRAPPAVS</sequence>
<evidence type="ECO:0000313" key="1">
    <source>
        <dbReference type="EMBL" id="MBN0986452.1"/>
    </source>
</evidence>
<organism evidence="1 2">
    <name type="scientific">Amphritea pacifica</name>
    <dbReference type="NCBI Taxonomy" id="2811233"/>
    <lineage>
        <taxon>Bacteria</taxon>
        <taxon>Pseudomonadati</taxon>
        <taxon>Pseudomonadota</taxon>
        <taxon>Gammaproteobacteria</taxon>
        <taxon>Oceanospirillales</taxon>
        <taxon>Oceanospirillaceae</taxon>
        <taxon>Amphritea</taxon>
    </lineage>
</organism>
<dbReference type="RefSeq" id="WP_205212944.1">
    <property type="nucleotide sequence ID" value="NZ_JAFFZP010000004.1"/>
</dbReference>
<comment type="caution">
    <text evidence="1">The sequence shown here is derived from an EMBL/GenBank/DDBJ whole genome shotgun (WGS) entry which is preliminary data.</text>
</comment>
<accession>A0ABS2W4W4</accession>
<gene>
    <name evidence="1" type="ORF">JW498_03635</name>
</gene>
<reference evidence="1 2" key="1">
    <citation type="submission" date="2021-02" db="EMBL/GenBank/DDBJ databases">
        <title>A novel species of genus Amphritea isolated from a fishpond in China.</title>
        <authorList>
            <person name="Lu H."/>
        </authorList>
    </citation>
    <scope>NUCLEOTIDE SEQUENCE [LARGE SCALE GENOMIC DNA]</scope>
    <source>
        <strain evidence="1 2">RP18W</strain>
    </source>
</reference>
<proteinExistence type="predicted"/>
<evidence type="ECO:0000313" key="2">
    <source>
        <dbReference type="Proteomes" id="UP000760472"/>
    </source>
</evidence>
<protein>
    <recommendedName>
        <fullName evidence="3">DUF2946 domain-containing protein</fullName>
    </recommendedName>
</protein>
<keyword evidence="2" id="KW-1185">Reference proteome</keyword>